<dbReference type="InterPro" id="IPR034273">
    <property type="entry name" value="CuRO_1_AAO-like"/>
</dbReference>
<dbReference type="InterPro" id="IPR011706">
    <property type="entry name" value="Cu-oxidase_C"/>
</dbReference>
<dbReference type="Gene3D" id="3.40.50.10140">
    <property type="entry name" value="Toll/interleukin-1 receptor homology (TIR) domain"/>
    <property type="match status" value="1"/>
</dbReference>
<dbReference type="InterPro" id="IPR002182">
    <property type="entry name" value="NB-ARC"/>
</dbReference>
<comment type="similarity">
    <text evidence="2">Belongs to the multicopper oxidase family.</text>
</comment>
<evidence type="ECO:0000256" key="9">
    <source>
        <dbReference type="ARBA" id="ARBA00023054"/>
    </source>
</evidence>
<proteinExistence type="inferred from homology"/>
<keyword evidence="6" id="KW-0378">Hydrolase</keyword>
<dbReference type="EMBL" id="JAIVGD010000005">
    <property type="protein sequence ID" value="KAH0774937.1"/>
    <property type="molecule type" value="Genomic_DNA"/>
</dbReference>
<dbReference type="InterPro" id="IPR035897">
    <property type="entry name" value="Toll_tir_struct_dom_sf"/>
</dbReference>
<dbReference type="InterPro" id="IPR045344">
    <property type="entry name" value="C-JID"/>
</dbReference>
<evidence type="ECO:0000256" key="12">
    <source>
        <dbReference type="ARBA" id="ARBA00047304"/>
    </source>
</evidence>
<protein>
    <recommendedName>
        <fullName evidence="3">ADP-ribosyl cyclase/cyclic ADP-ribose hydrolase</fullName>
        <ecNumber evidence="3">3.2.2.6</ecNumber>
    </recommendedName>
</protein>
<keyword evidence="5" id="KW-0677">Repeat</keyword>
<dbReference type="InterPro" id="IPR058192">
    <property type="entry name" value="WHD_ROQ1-like"/>
</dbReference>
<evidence type="ECO:0000256" key="1">
    <source>
        <dbReference type="ARBA" id="ARBA00004170"/>
    </source>
</evidence>
<keyword evidence="15" id="KW-1185">Reference proteome</keyword>
<dbReference type="Gene3D" id="1.10.8.430">
    <property type="entry name" value="Helical domain of apoptotic protease-activating factors"/>
    <property type="match status" value="1"/>
</dbReference>
<dbReference type="InterPro" id="IPR011707">
    <property type="entry name" value="Cu-oxidase-like_N"/>
</dbReference>
<dbReference type="InterPro" id="IPR042197">
    <property type="entry name" value="Apaf_helical"/>
</dbReference>
<organism evidence="14 15">
    <name type="scientific">Solanum tuberosum</name>
    <name type="common">Potato</name>
    <dbReference type="NCBI Taxonomy" id="4113"/>
    <lineage>
        <taxon>Eukaryota</taxon>
        <taxon>Viridiplantae</taxon>
        <taxon>Streptophyta</taxon>
        <taxon>Embryophyta</taxon>
        <taxon>Tracheophyta</taxon>
        <taxon>Spermatophyta</taxon>
        <taxon>Magnoliopsida</taxon>
        <taxon>eudicotyledons</taxon>
        <taxon>Gunneridae</taxon>
        <taxon>Pentapetalae</taxon>
        <taxon>asterids</taxon>
        <taxon>lamiids</taxon>
        <taxon>Solanales</taxon>
        <taxon>Solanaceae</taxon>
        <taxon>Solanoideae</taxon>
        <taxon>Solaneae</taxon>
        <taxon>Solanum</taxon>
    </lineage>
</organism>
<dbReference type="SUPFAM" id="SSF52058">
    <property type="entry name" value="L domain-like"/>
    <property type="match status" value="2"/>
</dbReference>
<dbReference type="Pfam" id="PF07732">
    <property type="entry name" value="Cu-oxidase_3"/>
    <property type="match status" value="1"/>
</dbReference>
<dbReference type="PANTHER" id="PTHR11017">
    <property type="entry name" value="LEUCINE-RICH REPEAT-CONTAINING PROTEIN"/>
    <property type="match status" value="1"/>
</dbReference>
<dbReference type="InterPro" id="IPR055414">
    <property type="entry name" value="LRR_R13L4/SHOC2-like"/>
</dbReference>
<reference evidence="14 15" key="1">
    <citation type="journal article" date="2021" name="bioRxiv">
        <title>Chromosome-scale and haplotype-resolved genome assembly of a tetraploid potato cultivar.</title>
        <authorList>
            <person name="Sun H."/>
            <person name="Jiao W.-B."/>
            <person name="Krause K."/>
            <person name="Campoy J.A."/>
            <person name="Goel M."/>
            <person name="Folz-Donahue K."/>
            <person name="Kukat C."/>
            <person name="Huettel B."/>
            <person name="Schneeberger K."/>
        </authorList>
    </citation>
    <scope>NUCLEOTIDE SEQUENCE [LARGE SCALE GENOMIC DNA]</scope>
    <source>
        <strain evidence="14">SolTubOtavaFocal</strain>
        <tissue evidence="14">Leaves</tissue>
    </source>
</reference>
<dbReference type="Pfam" id="PF00931">
    <property type="entry name" value="NB-ARC"/>
    <property type="match status" value="1"/>
</dbReference>
<dbReference type="InterPro" id="IPR032675">
    <property type="entry name" value="LRR_dom_sf"/>
</dbReference>
<evidence type="ECO:0000256" key="3">
    <source>
        <dbReference type="ARBA" id="ARBA00011982"/>
    </source>
</evidence>
<evidence type="ECO:0000256" key="10">
    <source>
        <dbReference type="ARBA" id="ARBA00023136"/>
    </source>
</evidence>
<comment type="caution">
    <text evidence="14">The sequence shown here is derived from an EMBL/GenBank/DDBJ whole genome shotgun (WGS) entry which is preliminary data.</text>
</comment>
<evidence type="ECO:0000256" key="2">
    <source>
        <dbReference type="ARBA" id="ARBA00010609"/>
    </source>
</evidence>
<dbReference type="Proteomes" id="UP000826656">
    <property type="component" value="Unassembled WGS sequence"/>
</dbReference>
<dbReference type="Gene3D" id="2.60.40.420">
    <property type="entry name" value="Cupredoxins - blue copper proteins"/>
    <property type="match status" value="3"/>
</dbReference>
<evidence type="ECO:0000313" key="15">
    <source>
        <dbReference type="Proteomes" id="UP000826656"/>
    </source>
</evidence>
<accession>A0ABQ7W2G0</accession>
<evidence type="ECO:0000313" key="14">
    <source>
        <dbReference type="EMBL" id="KAH0774937.1"/>
    </source>
</evidence>
<evidence type="ECO:0000256" key="4">
    <source>
        <dbReference type="ARBA" id="ARBA00022614"/>
    </source>
</evidence>
<comment type="subcellular location">
    <subcellularLocation>
        <location evidence="1">Membrane</location>
        <topology evidence="1">Peripheral membrane protein</topology>
    </subcellularLocation>
</comment>
<dbReference type="SUPFAM" id="SSF52540">
    <property type="entry name" value="P-loop containing nucleoside triphosphate hydrolases"/>
    <property type="match status" value="1"/>
</dbReference>
<sequence>MSHASSSKVCKYSVFLSFRGIDTRKTFVSHLYNALEQRGIDVFKDDERLETGKSIPNELMKAIEESRFAIVIFSESYASSRWCLEELAHIIKCRNELDQIVIPIFYDVSPSDVSHQNSPFAESFSKYKDDELEKAQRWREACKEAGKISGYHLQECKDEANCIKKVVDHILPNAISTVSESLVGTQIEKVISLLHMKSDDVYFVGLWGMSGIGKTEIASVIYERYRHQFEAYCFLGDVGEMYRKKGLRWLQKTLICKLFGKKMIVSSEHDGTIIIKNGLQWKKVLLVLDNVDHLSQLELIVGGTEWFGRGSRILITTRDKHLIVSHVKEDKVYEVLLLSENEALELFCMHAFKRKSPERDFKVLSNEVVKYADGLPLALKVLGSSLYGRNKEQCRDIIDRLKKIPNDDILGKLKIGLDGLNNDEMRTFLDIACLYNHEYSYYVERILKSCGIHLIGLSYLIEKSLLCIRYHSFEMHSLISQMGQNVSREEYANSRVWLIEEVHDLFAGKLKTKKVESLRIPNGYRFDDDHINYNKVFKRMQCLQVLILHRRTICSENTVTCLPSNLRWIEWPNYPSSSLPEGFEPSQLVGLCLRGSCLVELWPIPKKLCNLKYLNLSESLGLTKTPNFGDMPNLETLSLRRCENLEVVHPSLGHCKMLTYLSLTGCVKLKKLPKFVCMESLKILLLDECTRLKRFPKICGDMLRLSILYVESPWIRNLPPSLSGLSCLKLKGCEVLESIPDSILNLERLHISGCNKLTTLPNSLFESQQWIFLYIYRCSGLVELPVSLGVQKKLGFLSVEECENLTKLPSSIQMESLTELKISNCPKLTTFPEIIGDMHCLKSLTLKSTGIRELPLSIGNLSGLEYLNLKSCEDLVSLPNSLCKLNLQRLILRGCKKLPGNVGDLQEFETLDAHEYQHSSYYHLALKSLGDLVNKCLKLRILSISWRGHEKSECQTVSSEQVNVLKLLRHFLQTCIQCDFCQRISFLICFPKVRIPELFDYQFINQKVISIDLKPSWYTDKFMGFSLCYCPVLEANLPSSMYFIYIPFETLWRAFDNKEGKNPNDYYLLKVSSFYRELCWGIRLEYENKVGRSIKKDFTSYVKSFCIVAENPYRFYEWNVTYGTISPLGVPQQGILINGQFPGPDIISVTNDNIIINVFNNLDDDFLISWHGVQNRRNSFQDGVWGTTCPIPPGKNFTYRLQMKDQIGSFYYFPSTAFHKAAGGFGSIRIFSGPFVTVPLPAYSGDFIALIGDWYKRNHTNLKAILDRGHKLPFPDGILINGHGPNGASYTVDQGQTYRLRISNVGLENSLNFRIEGHNMTLVEVEGTHTMQETYTSLDVHVGQSYSVLITADQAPKDYYIVVSSRFTSKVLTTTGVLHYSTSNNMVSGPIPSGPTIEVGWSLHQAHSIRTNLTANGPRPNPQGAYHYGMINTTRTIRLATSAGQVNGEQRYAVNSVSFVPTDDTPLKLADYFKIGGFYPGNIHDVPIGGRIHLNTSVLQTDYRTFIEIVFENKESIVQSWHIAGYAFWVVGMDGGHWTSASRDQYNLRDAVSRSTTQVYPRSWTAIYIALDNVGIWNIRSEFWARRYLGQQLYMRVYTTSTSLQDEYLIPNNALLCGKVAGFHNKTILN</sequence>
<dbReference type="SMART" id="SM00255">
    <property type="entry name" value="TIR"/>
    <property type="match status" value="1"/>
</dbReference>
<feature type="domain" description="TIR" evidence="13">
    <location>
        <begin position="10"/>
        <end position="175"/>
    </location>
</feature>
<dbReference type="SUPFAM" id="SSF52200">
    <property type="entry name" value="Toll/Interleukin receptor TIR domain"/>
    <property type="match status" value="1"/>
</dbReference>
<evidence type="ECO:0000256" key="7">
    <source>
        <dbReference type="ARBA" id="ARBA00022821"/>
    </source>
</evidence>
<dbReference type="InterPro" id="IPR008972">
    <property type="entry name" value="Cupredoxin"/>
</dbReference>
<keyword evidence="4" id="KW-0433">Leucine-rich repeat</keyword>
<evidence type="ECO:0000256" key="8">
    <source>
        <dbReference type="ARBA" id="ARBA00023027"/>
    </source>
</evidence>
<dbReference type="SUPFAM" id="SSF49503">
    <property type="entry name" value="Cupredoxins"/>
    <property type="match status" value="3"/>
</dbReference>
<dbReference type="InterPro" id="IPR044974">
    <property type="entry name" value="Disease_R_plants"/>
</dbReference>
<dbReference type="PROSITE" id="PS50104">
    <property type="entry name" value="TIR"/>
    <property type="match status" value="1"/>
</dbReference>
<dbReference type="Pfam" id="PF23598">
    <property type="entry name" value="LRR_14"/>
    <property type="match status" value="1"/>
</dbReference>
<gene>
    <name evidence="14" type="ORF">KY290_012074</name>
</gene>
<dbReference type="Pfam" id="PF20160">
    <property type="entry name" value="C-JID"/>
    <property type="match status" value="1"/>
</dbReference>
<dbReference type="Pfam" id="PF07731">
    <property type="entry name" value="Cu-oxidase_2"/>
    <property type="match status" value="1"/>
</dbReference>
<evidence type="ECO:0000259" key="13">
    <source>
        <dbReference type="PROSITE" id="PS50104"/>
    </source>
</evidence>
<dbReference type="Pfam" id="PF00394">
    <property type="entry name" value="Cu-oxidase"/>
    <property type="match status" value="1"/>
</dbReference>
<evidence type="ECO:0000256" key="6">
    <source>
        <dbReference type="ARBA" id="ARBA00022801"/>
    </source>
</evidence>
<keyword evidence="8" id="KW-0520">NAD</keyword>
<dbReference type="CDD" id="cd13846">
    <property type="entry name" value="CuRO_1_AAO_like_1"/>
    <property type="match status" value="1"/>
</dbReference>
<name>A0ABQ7W2G0_SOLTU</name>
<keyword evidence="7" id="KW-0611">Plant defense</keyword>
<dbReference type="EC" id="3.2.2.6" evidence="3"/>
<dbReference type="Gene3D" id="3.80.10.10">
    <property type="entry name" value="Ribonuclease Inhibitor"/>
    <property type="match status" value="3"/>
</dbReference>
<evidence type="ECO:0000256" key="5">
    <source>
        <dbReference type="ARBA" id="ARBA00022737"/>
    </source>
</evidence>
<dbReference type="PRINTS" id="PR00364">
    <property type="entry name" value="DISEASERSIST"/>
</dbReference>
<dbReference type="Gene3D" id="3.40.50.300">
    <property type="entry name" value="P-loop containing nucleotide triphosphate hydrolases"/>
    <property type="match status" value="1"/>
</dbReference>
<comment type="catalytic activity">
    <reaction evidence="12">
        <text>NAD(+) + H2O = ADP-D-ribose + nicotinamide + H(+)</text>
        <dbReference type="Rhea" id="RHEA:16301"/>
        <dbReference type="ChEBI" id="CHEBI:15377"/>
        <dbReference type="ChEBI" id="CHEBI:15378"/>
        <dbReference type="ChEBI" id="CHEBI:17154"/>
        <dbReference type="ChEBI" id="CHEBI:57540"/>
        <dbReference type="ChEBI" id="CHEBI:57967"/>
        <dbReference type="EC" id="3.2.2.6"/>
    </reaction>
    <physiologicalReaction direction="left-to-right" evidence="12">
        <dbReference type="Rhea" id="RHEA:16302"/>
    </physiologicalReaction>
</comment>
<dbReference type="Pfam" id="PF23282">
    <property type="entry name" value="WHD_ROQ1"/>
    <property type="match status" value="1"/>
</dbReference>
<dbReference type="Pfam" id="PF01582">
    <property type="entry name" value="TIR"/>
    <property type="match status" value="1"/>
</dbReference>
<keyword evidence="9" id="KW-0175">Coiled coil</keyword>
<keyword evidence="11" id="KW-0325">Glycoprotein</keyword>
<evidence type="ECO:0000256" key="11">
    <source>
        <dbReference type="ARBA" id="ARBA00023180"/>
    </source>
</evidence>
<dbReference type="InterPro" id="IPR001117">
    <property type="entry name" value="Cu-oxidase_2nd"/>
</dbReference>
<dbReference type="InterPro" id="IPR027417">
    <property type="entry name" value="P-loop_NTPase"/>
</dbReference>
<dbReference type="InterPro" id="IPR000157">
    <property type="entry name" value="TIR_dom"/>
</dbReference>
<dbReference type="PANTHER" id="PTHR11017:SF468">
    <property type="entry name" value="ADP-RIBOSYL CYCLASE_CYCLIC ADP-RIBOSE HYDROLASE"/>
    <property type="match status" value="1"/>
</dbReference>
<keyword evidence="10" id="KW-0472">Membrane</keyword>